<dbReference type="AlphaFoldDB" id="A0A218Z1Q5"/>
<dbReference type="InParanoid" id="A0A218Z1Q5"/>
<accession>A0A218Z1Q5</accession>
<gene>
    <name evidence="2" type="ORF">B2J93_2096</name>
</gene>
<sequence length="142" mass="15780">MAAAVPRGCLRASIRFPVVFTWPAPKHVVGWQHYTWSYPTVAPPDSFSPSARTSGSEDTFPTRTIPRDPRALAAGRADDPRQQQLRAQSAPEETSALRWVCKYRLLGAAKRFHICAPPLLHQRGTAIKNHNRVVGDSWTPAL</sequence>
<evidence type="ECO:0000313" key="2">
    <source>
        <dbReference type="EMBL" id="OWP01580.1"/>
    </source>
</evidence>
<feature type="compositionally biased region" description="Polar residues" evidence="1">
    <location>
        <begin position="47"/>
        <end position="62"/>
    </location>
</feature>
<name>A0A218Z1Q5_9HELO</name>
<keyword evidence="3" id="KW-1185">Reference proteome</keyword>
<dbReference type="EMBL" id="MZNU01000266">
    <property type="protein sequence ID" value="OWP01580.1"/>
    <property type="molecule type" value="Genomic_DNA"/>
</dbReference>
<organism evidence="2 3">
    <name type="scientific">Diplocarpon coronariae</name>
    <dbReference type="NCBI Taxonomy" id="2795749"/>
    <lineage>
        <taxon>Eukaryota</taxon>
        <taxon>Fungi</taxon>
        <taxon>Dikarya</taxon>
        <taxon>Ascomycota</taxon>
        <taxon>Pezizomycotina</taxon>
        <taxon>Leotiomycetes</taxon>
        <taxon>Helotiales</taxon>
        <taxon>Drepanopezizaceae</taxon>
        <taxon>Diplocarpon</taxon>
    </lineage>
</organism>
<evidence type="ECO:0000256" key="1">
    <source>
        <dbReference type="SAM" id="MobiDB-lite"/>
    </source>
</evidence>
<comment type="caution">
    <text evidence="2">The sequence shown here is derived from an EMBL/GenBank/DDBJ whole genome shotgun (WGS) entry which is preliminary data.</text>
</comment>
<feature type="region of interest" description="Disordered" evidence="1">
    <location>
        <begin position="45"/>
        <end position="94"/>
    </location>
</feature>
<evidence type="ECO:0000313" key="3">
    <source>
        <dbReference type="Proteomes" id="UP000242519"/>
    </source>
</evidence>
<protein>
    <submittedName>
        <fullName evidence="2">Uncharacterized protein</fullName>
    </submittedName>
</protein>
<proteinExistence type="predicted"/>
<feature type="compositionally biased region" description="Basic and acidic residues" evidence="1">
    <location>
        <begin position="65"/>
        <end position="81"/>
    </location>
</feature>
<reference evidence="2 3" key="1">
    <citation type="submission" date="2017-04" db="EMBL/GenBank/DDBJ databases">
        <title>Draft genome sequence of Marssonina coronaria NL1: causal agent of apple blotch.</title>
        <authorList>
            <person name="Cheng Q."/>
        </authorList>
    </citation>
    <scope>NUCLEOTIDE SEQUENCE [LARGE SCALE GENOMIC DNA]</scope>
    <source>
        <strain evidence="2 3">NL1</strain>
    </source>
</reference>
<dbReference type="Proteomes" id="UP000242519">
    <property type="component" value="Unassembled WGS sequence"/>
</dbReference>